<dbReference type="PROSITE" id="PS51257">
    <property type="entry name" value="PROKAR_LIPOPROTEIN"/>
    <property type="match status" value="1"/>
</dbReference>
<reference evidence="1 2" key="1">
    <citation type="submission" date="2020-04" db="EMBL/GenBank/DDBJ databases">
        <authorList>
            <person name="Hitch T.C.A."/>
            <person name="Wylensek D."/>
            <person name="Clavel T."/>
        </authorList>
    </citation>
    <scope>NUCLEOTIDE SEQUENCE [LARGE SCALE GENOMIC DNA]</scope>
    <source>
        <strain evidence="1 2">Med78_4-601-WT-2</strain>
    </source>
</reference>
<proteinExistence type="predicted"/>
<evidence type="ECO:0000313" key="1">
    <source>
        <dbReference type="EMBL" id="NME08644.1"/>
    </source>
</evidence>
<dbReference type="RefSeq" id="WP_168931085.1">
    <property type="nucleotide sequence ID" value="NZ_JABAFD010000002.1"/>
</dbReference>
<comment type="caution">
    <text evidence="1">The sequence shown here is derived from an EMBL/GenBank/DDBJ whole genome shotgun (WGS) entry which is preliminary data.</text>
</comment>
<accession>A0AA44DJ35</accession>
<dbReference type="EMBL" id="JABAFD010000002">
    <property type="protein sequence ID" value="NME08644.1"/>
    <property type="molecule type" value="Genomic_DNA"/>
</dbReference>
<dbReference type="Proteomes" id="UP000573963">
    <property type="component" value="Unassembled WGS sequence"/>
</dbReference>
<sequence length="156" mass="16932">MLKKLALIGLICLGLVGCSNVKEDKSKVTMEDTTNATEESSGKVEMYDSNLEYVSSGVESPSGGYIESKFVIKNNTKDTINTISLVINELDKDGNIVDVTSPQEPTKVKAGQTITMRGTHKEGEVSSAELVSFSYYDSKGEYIEGDFPEGITVNMK</sequence>
<dbReference type="AlphaFoldDB" id="A0AA44DJ35"/>
<organism evidence="1 2">
    <name type="scientific">Paraclostridium bifermentans</name>
    <name type="common">Clostridium bifermentans</name>
    <dbReference type="NCBI Taxonomy" id="1490"/>
    <lineage>
        <taxon>Bacteria</taxon>
        <taxon>Bacillati</taxon>
        <taxon>Bacillota</taxon>
        <taxon>Clostridia</taxon>
        <taxon>Peptostreptococcales</taxon>
        <taxon>Peptostreptococcaceae</taxon>
        <taxon>Paraclostridium</taxon>
    </lineage>
</organism>
<name>A0AA44DJ35_PARBF</name>
<gene>
    <name evidence="1" type="ORF">HF875_03875</name>
</gene>
<protein>
    <recommendedName>
        <fullName evidence="3">Lipoprotein</fullName>
    </recommendedName>
</protein>
<evidence type="ECO:0008006" key="3">
    <source>
        <dbReference type="Google" id="ProtNLM"/>
    </source>
</evidence>
<evidence type="ECO:0000313" key="2">
    <source>
        <dbReference type="Proteomes" id="UP000573963"/>
    </source>
</evidence>